<dbReference type="InterPro" id="IPR002347">
    <property type="entry name" value="SDR_fam"/>
</dbReference>
<evidence type="ECO:0000313" key="2">
    <source>
        <dbReference type="EMBL" id="KAK7756874.1"/>
    </source>
</evidence>
<dbReference type="AlphaFoldDB" id="A0AAN9YWD6"/>
<organism evidence="2 3">
    <name type="scientific">Diatrype stigma</name>
    <dbReference type="NCBI Taxonomy" id="117547"/>
    <lineage>
        <taxon>Eukaryota</taxon>
        <taxon>Fungi</taxon>
        <taxon>Dikarya</taxon>
        <taxon>Ascomycota</taxon>
        <taxon>Pezizomycotina</taxon>
        <taxon>Sordariomycetes</taxon>
        <taxon>Xylariomycetidae</taxon>
        <taxon>Xylariales</taxon>
        <taxon>Diatrypaceae</taxon>
        <taxon>Diatrype</taxon>
    </lineage>
</organism>
<dbReference type="Gene3D" id="3.40.50.720">
    <property type="entry name" value="NAD(P)-binding Rossmann-like Domain"/>
    <property type="match status" value="1"/>
</dbReference>
<dbReference type="PRINTS" id="PR00081">
    <property type="entry name" value="GDHRDH"/>
</dbReference>
<evidence type="ECO:0000256" key="1">
    <source>
        <dbReference type="ARBA" id="ARBA00023002"/>
    </source>
</evidence>
<reference evidence="2 3" key="1">
    <citation type="submission" date="2024-02" db="EMBL/GenBank/DDBJ databases">
        <title>De novo assembly and annotation of 12 fungi associated with fruit tree decline syndrome in Ontario, Canada.</title>
        <authorList>
            <person name="Sulman M."/>
            <person name="Ellouze W."/>
            <person name="Ilyukhin E."/>
        </authorList>
    </citation>
    <scope>NUCLEOTIDE SEQUENCE [LARGE SCALE GENOMIC DNA]</scope>
    <source>
        <strain evidence="2 3">M11/M66-122</strain>
    </source>
</reference>
<keyword evidence="1" id="KW-0560">Oxidoreductase</keyword>
<gene>
    <name evidence="2" type="ORF">SLS62_000890</name>
</gene>
<accession>A0AAN9YWD6</accession>
<dbReference type="PANTHER" id="PTHR43157:SF31">
    <property type="entry name" value="PHOSPHATIDYLINOSITOL-GLYCAN BIOSYNTHESIS CLASS F PROTEIN"/>
    <property type="match status" value="1"/>
</dbReference>
<sequence>MADLSWLTREFIADQRRDLPIALTPADCQGKTYIVTGANIGLGKGLAEWLVRLGSARVIMAVRNTASGENAKREIEKATGKKGVASVWELDLGKWESVKAFAKRANEELDRIDSLIENAAIGLERWTWAEDHETCIKVNALSTMLLGVLLLPKMIDTGKRFGTVPHLVFVGSNAAWLVKNEFAKVQDGSVLKGLDTQGKTNMDLRYPLSKLIQMLAVFRFARLFPPSRTGVVINLLSPGLVKSGISRHGKFVTRAFMGTLNFLFARTPEMAARSIIHAMQLGEEGHGAYVSDCKIKSHEVPDWIGGPEGEKTQDKLWDEIAQELEKAAPGCLEKLP</sequence>
<dbReference type="InterPro" id="IPR036291">
    <property type="entry name" value="NAD(P)-bd_dom_sf"/>
</dbReference>
<dbReference type="PANTHER" id="PTHR43157">
    <property type="entry name" value="PHOSPHATIDYLINOSITOL-GLYCAN BIOSYNTHESIS CLASS F PROTEIN-RELATED"/>
    <property type="match status" value="1"/>
</dbReference>
<dbReference type="Pfam" id="PF00106">
    <property type="entry name" value="adh_short"/>
    <property type="match status" value="1"/>
</dbReference>
<keyword evidence="3" id="KW-1185">Reference proteome</keyword>
<dbReference type="EMBL" id="JAKJXP020000004">
    <property type="protein sequence ID" value="KAK7756874.1"/>
    <property type="molecule type" value="Genomic_DNA"/>
</dbReference>
<dbReference type="Proteomes" id="UP001320420">
    <property type="component" value="Unassembled WGS sequence"/>
</dbReference>
<name>A0AAN9YWD6_9PEZI</name>
<evidence type="ECO:0000313" key="3">
    <source>
        <dbReference type="Proteomes" id="UP001320420"/>
    </source>
</evidence>
<protein>
    <submittedName>
        <fullName evidence="2">Secondary metabolism biosynthetic enzyme</fullName>
    </submittedName>
</protein>
<comment type="caution">
    <text evidence="2">The sequence shown here is derived from an EMBL/GenBank/DDBJ whole genome shotgun (WGS) entry which is preliminary data.</text>
</comment>
<dbReference type="GO" id="GO:0016491">
    <property type="term" value="F:oxidoreductase activity"/>
    <property type="evidence" value="ECO:0007669"/>
    <property type="project" value="UniProtKB-KW"/>
</dbReference>
<dbReference type="SUPFAM" id="SSF51735">
    <property type="entry name" value="NAD(P)-binding Rossmann-fold domains"/>
    <property type="match status" value="1"/>
</dbReference>
<proteinExistence type="predicted"/>